<evidence type="ECO:0000259" key="6">
    <source>
        <dbReference type="Pfam" id="PF00884"/>
    </source>
</evidence>
<protein>
    <submittedName>
        <fullName evidence="7">Oidioi.mRNA.OKI2018_I69.PAR.g12552.t1.cds</fullName>
    </submittedName>
</protein>
<accession>A0ABN7S121</accession>
<comment type="similarity">
    <text evidence="2">Belongs to the sulfatase family.</text>
</comment>
<keyword evidence="3" id="KW-0479">Metal-binding</keyword>
<name>A0ABN7S121_OIKDI</name>
<gene>
    <name evidence="7" type="ORF">OKIOD_LOCUS4110</name>
</gene>
<evidence type="ECO:0000256" key="4">
    <source>
        <dbReference type="ARBA" id="ARBA00022837"/>
    </source>
</evidence>
<sequence length="382" mass="43783">MVPENRGFESHYGYLIGAEGHYNHSQFIQGQSGVDFRDGGKSTNSSWGQYGAEIFADRVEKLVEAHDPEESFYMYVGLQNVHYPLEAPQKYVDMYSWIEDRDRRIYAAMTKSMDDTVGRIIDSFKNKGLWEDTIVYFTTDNGGSTLYGGNNWPLRGLKNTLWEGGIRGIGSIKIPGVSADKRNQLMHVVDVFPTLLDLTQCANTRKVKFDGKSQAKMLVENDESQNDSFLINIDPLRLNKKSPDNRTWNSDYDVRVQSGLRWKQWKLLTGQPSSDGYPTGHIYPPEWPKTDRKNDNTNNFDAISDLNVRLYDIENDPLEDFEISNENKDIVEQMLNMLSAYNSNAVPCRWPKPDPAGLPDQNDGFWKPWINTNHKLQFEPSL</sequence>
<evidence type="ECO:0000256" key="3">
    <source>
        <dbReference type="ARBA" id="ARBA00022723"/>
    </source>
</evidence>
<dbReference type="InterPro" id="IPR000917">
    <property type="entry name" value="Sulfatase_N"/>
</dbReference>
<dbReference type="SUPFAM" id="SSF53649">
    <property type="entry name" value="Alkaline phosphatase-like"/>
    <property type="match status" value="1"/>
</dbReference>
<keyword evidence="8" id="KW-1185">Reference proteome</keyword>
<evidence type="ECO:0000256" key="2">
    <source>
        <dbReference type="ARBA" id="ARBA00008779"/>
    </source>
</evidence>
<dbReference type="PANTHER" id="PTHR10342:SF274">
    <property type="entry name" value="ARYLSULFATASE B"/>
    <property type="match status" value="1"/>
</dbReference>
<dbReference type="PANTHER" id="PTHR10342">
    <property type="entry name" value="ARYLSULFATASE"/>
    <property type="match status" value="1"/>
</dbReference>
<evidence type="ECO:0000313" key="8">
    <source>
        <dbReference type="Proteomes" id="UP001158576"/>
    </source>
</evidence>
<comment type="cofactor">
    <cofactor evidence="1">
        <name>Ca(2+)</name>
        <dbReference type="ChEBI" id="CHEBI:29108"/>
    </cofactor>
</comment>
<evidence type="ECO:0000256" key="5">
    <source>
        <dbReference type="ARBA" id="ARBA00023180"/>
    </source>
</evidence>
<proteinExistence type="inferred from homology"/>
<evidence type="ECO:0000256" key="1">
    <source>
        <dbReference type="ARBA" id="ARBA00001913"/>
    </source>
</evidence>
<keyword evidence="4" id="KW-0106">Calcium</keyword>
<organism evidence="7 8">
    <name type="scientific">Oikopleura dioica</name>
    <name type="common">Tunicate</name>
    <dbReference type="NCBI Taxonomy" id="34765"/>
    <lineage>
        <taxon>Eukaryota</taxon>
        <taxon>Metazoa</taxon>
        <taxon>Chordata</taxon>
        <taxon>Tunicata</taxon>
        <taxon>Appendicularia</taxon>
        <taxon>Copelata</taxon>
        <taxon>Oikopleuridae</taxon>
        <taxon>Oikopleura</taxon>
    </lineage>
</organism>
<reference evidence="7 8" key="1">
    <citation type="submission" date="2021-04" db="EMBL/GenBank/DDBJ databases">
        <authorList>
            <person name="Bliznina A."/>
        </authorList>
    </citation>
    <scope>NUCLEOTIDE SEQUENCE [LARGE SCALE GENOMIC DNA]</scope>
</reference>
<evidence type="ECO:0000313" key="7">
    <source>
        <dbReference type="EMBL" id="CAG5090317.1"/>
    </source>
</evidence>
<dbReference type="EMBL" id="OU015568">
    <property type="protein sequence ID" value="CAG5090317.1"/>
    <property type="molecule type" value="Genomic_DNA"/>
</dbReference>
<dbReference type="Gene3D" id="3.40.720.10">
    <property type="entry name" value="Alkaline Phosphatase, subunit A"/>
    <property type="match status" value="1"/>
</dbReference>
<dbReference type="Proteomes" id="UP001158576">
    <property type="component" value="Chromosome PAR"/>
</dbReference>
<dbReference type="InterPro" id="IPR047115">
    <property type="entry name" value="ARSB"/>
</dbReference>
<dbReference type="Gene3D" id="3.30.1120.10">
    <property type="match status" value="1"/>
</dbReference>
<dbReference type="Pfam" id="PF00884">
    <property type="entry name" value="Sulfatase"/>
    <property type="match status" value="1"/>
</dbReference>
<feature type="domain" description="Sulfatase N-terminal" evidence="6">
    <location>
        <begin position="5"/>
        <end position="199"/>
    </location>
</feature>
<dbReference type="InterPro" id="IPR017850">
    <property type="entry name" value="Alkaline_phosphatase_core_sf"/>
</dbReference>
<keyword evidence="5" id="KW-0325">Glycoprotein</keyword>